<gene>
    <name evidence="1" type="ORF">JCGZ_11977</name>
</gene>
<keyword evidence="2" id="KW-1185">Reference proteome</keyword>
<sequence>MVGSPSDHPIFYYRLQHLAQHWRHIFGDEGLDRYFQNMTAASYKWTHLWWSLQHITVSSYMLYVPLCGSTTTVAYYPSHATRQYGFISLSQITPTLEEA</sequence>
<organism evidence="1 2">
    <name type="scientific">Jatropha curcas</name>
    <name type="common">Barbados nut</name>
    <dbReference type="NCBI Taxonomy" id="180498"/>
    <lineage>
        <taxon>Eukaryota</taxon>
        <taxon>Viridiplantae</taxon>
        <taxon>Streptophyta</taxon>
        <taxon>Embryophyta</taxon>
        <taxon>Tracheophyta</taxon>
        <taxon>Spermatophyta</taxon>
        <taxon>Magnoliopsida</taxon>
        <taxon>eudicotyledons</taxon>
        <taxon>Gunneridae</taxon>
        <taxon>Pentapetalae</taxon>
        <taxon>rosids</taxon>
        <taxon>fabids</taxon>
        <taxon>Malpighiales</taxon>
        <taxon>Euphorbiaceae</taxon>
        <taxon>Crotonoideae</taxon>
        <taxon>Jatropheae</taxon>
        <taxon>Jatropha</taxon>
    </lineage>
</organism>
<dbReference type="EMBL" id="KK914521">
    <property type="protein sequence ID" value="KDP34600.1"/>
    <property type="molecule type" value="Genomic_DNA"/>
</dbReference>
<protein>
    <submittedName>
        <fullName evidence="1">Uncharacterized protein</fullName>
    </submittedName>
</protein>
<accession>A0A067KQN4</accession>
<name>A0A067KQN4_JATCU</name>
<evidence type="ECO:0000313" key="2">
    <source>
        <dbReference type="Proteomes" id="UP000027138"/>
    </source>
</evidence>
<reference evidence="1 2" key="1">
    <citation type="journal article" date="2014" name="PLoS ONE">
        <title>Global Analysis of Gene Expression Profiles in Physic Nut (Jatropha curcas L.) Seedlings Exposed to Salt Stress.</title>
        <authorList>
            <person name="Zhang L."/>
            <person name="Zhang C."/>
            <person name="Wu P."/>
            <person name="Chen Y."/>
            <person name="Li M."/>
            <person name="Jiang H."/>
            <person name="Wu G."/>
        </authorList>
    </citation>
    <scope>NUCLEOTIDE SEQUENCE [LARGE SCALE GENOMIC DNA]</scope>
    <source>
        <strain evidence="2">cv. GZQX0401</strain>
        <tissue evidence="1">Young leaves</tissue>
    </source>
</reference>
<dbReference type="AlphaFoldDB" id="A0A067KQN4"/>
<dbReference type="Proteomes" id="UP000027138">
    <property type="component" value="Unassembled WGS sequence"/>
</dbReference>
<proteinExistence type="predicted"/>
<evidence type="ECO:0000313" key="1">
    <source>
        <dbReference type="EMBL" id="KDP34600.1"/>
    </source>
</evidence>